<name>D6TRC6_KTERA</name>
<evidence type="ECO:0000313" key="2">
    <source>
        <dbReference type="Proteomes" id="UP000004508"/>
    </source>
</evidence>
<dbReference type="InParanoid" id="D6TRC6"/>
<comment type="caution">
    <text evidence="1">The sequence shown here is derived from an EMBL/GenBank/DDBJ whole genome shotgun (WGS) entry which is preliminary data.</text>
</comment>
<gene>
    <name evidence="1" type="ORF">Krac_9176</name>
</gene>
<accession>D6TRC6</accession>
<dbReference type="EMBL" id="ADVG01000002">
    <property type="protein sequence ID" value="EFH87825.1"/>
    <property type="molecule type" value="Genomic_DNA"/>
</dbReference>
<dbReference type="STRING" id="485913.Krac_9176"/>
<dbReference type="AlphaFoldDB" id="D6TRC6"/>
<organism evidence="1 2">
    <name type="scientific">Ktedonobacter racemifer DSM 44963</name>
    <dbReference type="NCBI Taxonomy" id="485913"/>
    <lineage>
        <taxon>Bacteria</taxon>
        <taxon>Bacillati</taxon>
        <taxon>Chloroflexota</taxon>
        <taxon>Ktedonobacteria</taxon>
        <taxon>Ktedonobacterales</taxon>
        <taxon>Ktedonobacteraceae</taxon>
        <taxon>Ktedonobacter</taxon>
    </lineage>
</organism>
<evidence type="ECO:0000313" key="1">
    <source>
        <dbReference type="EMBL" id="EFH87825.1"/>
    </source>
</evidence>
<sequence length="48" mass="5479">MFSRSMAKAILAQLPVSSWCTVRKYGEAHSVAQGHIMPFFRRTEHDLS</sequence>
<reference evidence="1 2" key="1">
    <citation type="journal article" date="2011" name="Stand. Genomic Sci.">
        <title>Non-contiguous finished genome sequence and contextual data of the filamentous soil bacterium Ktedonobacter racemifer type strain (SOSP1-21).</title>
        <authorList>
            <person name="Chang Y.J."/>
            <person name="Land M."/>
            <person name="Hauser L."/>
            <person name="Chertkov O."/>
            <person name="Del Rio T.G."/>
            <person name="Nolan M."/>
            <person name="Copeland A."/>
            <person name="Tice H."/>
            <person name="Cheng J.F."/>
            <person name="Lucas S."/>
            <person name="Han C."/>
            <person name="Goodwin L."/>
            <person name="Pitluck S."/>
            <person name="Ivanova N."/>
            <person name="Ovchinikova G."/>
            <person name="Pati A."/>
            <person name="Chen A."/>
            <person name="Palaniappan K."/>
            <person name="Mavromatis K."/>
            <person name="Liolios K."/>
            <person name="Brettin T."/>
            <person name="Fiebig A."/>
            <person name="Rohde M."/>
            <person name="Abt B."/>
            <person name="Goker M."/>
            <person name="Detter J.C."/>
            <person name="Woyke T."/>
            <person name="Bristow J."/>
            <person name="Eisen J.A."/>
            <person name="Markowitz V."/>
            <person name="Hugenholtz P."/>
            <person name="Kyrpides N.C."/>
            <person name="Klenk H.P."/>
            <person name="Lapidus A."/>
        </authorList>
    </citation>
    <scope>NUCLEOTIDE SEQUENCE [LARGE SCALE GENOMIC DNA]</scope>
    <source>
        <strain evidence="2">DSM 44963</strain>
    </source>
</reference>
<dbReference type="Proteomes" id="UP000004508">
    <property type="component" value="Unassembled WGS sequence"/>
</dbReference>
<proteinExistence type="predicted"/>
<keyword evidence="2" id="KW-1185">Reference proteome</keyword>
<protein>
    <submittedName>
        <fullName evidence="1">Uncharacterized protein</fullName>
    </submittedName>
</protein>